<name>A0A4Q5CBH0_9BACT</name>
<evidence type="ECO:0000313" key="3">
    <source>
        <dbReference type="Proteomes" id="UP000434916"/>
    </source>
</evidence>
<comment type="caution">
    <text evidence="1">The sequence shown here is derived from an EMBL/GenBank/DDBJ whole genome shotgun (WGS) entry which is preliminary data.</text>
</comment>
<gene>
    <name evidence="1" type="ORF">GMD66_16970</name>
    <name evidence="2" type="ORF">GMD82_10455</name>
</gene>
<sequence length="144" mass="16600">METKSLWPKIEVDKRELPFSILKKQSDLLSDLTNGCLCGEIVSANKKDFSSSLREYQTTSTFDYRVYSFYILANELSDYRYLLLTLEHNVLEIYPAKIKSEIGGIDRIVYSEEELLEVLSLVLGNSVTKEIIETLVLQSREICF</sequence>
<dbReference type="EMBL" id="WNCN01000012">
    <property type="protein sequence ID" value="MTU39891.1"/>
    <property type="molecule type" value="Genomic_DNA"/>
</dbReference>
<dbReference type="Proteomes" id="UP000434916">
    <property type="component" value="Unassembled WGS sequence"/>
</dbReference>
<dbReference type="AlphaFoldDB" id="A0A4Q5CBH0"/>
<evidence type="ECO:0000313" key="4">
    <source>
        <dbReference type="Proteomes" id="UP000437446"/>
    </source>
</evidence>
<dbReference type="EMBL" id="WNCR01000011">
    <property type="protein sequence ID" value="MTU30871.1"/>
    <property type="molecule type" value="Genomic_DNA"/>
</dbReference>
<proteinExistence type="predicted"/>
<accession>A0A4Q5CBH0</accession>
<dbReference type="RefSeq" id="WP_129943960.1">
    <property type="nucleotide sequence ID" value="NZ_JAJCQX010000057.1"/>
</dbReference>
<protein>
    <submittedName>
        <fullName evidence="1">Uncharacterized protein</fullName>
    </submittedName>
</protein>
<dbReference type="Proteomes" id="UP000437446">
    <property type="component" value="Unassembled WGS sequence"/>
</dbReference>
<reference evidence="3 4" key="1">
    <citation type="journal article" date="2019" name="Nat. Med.">
        <title>A library of human gut bacterial isolates paired with longitudinal multiomics data enables mechanistic microbiome research.</title>
        <authorList>
            <person name="Poyet M."/>
            <person name="Groussin M."/>
            <person name="Gibbons S.M."/>
            <person name="Avila-Pacheco J."/>
            <person name="Jiang X."/>
            <person name="Kearney S.M."/>
            <person name="Perrotta A.R."/>
            <person name="Berdy B."/>
            <person name="Zhao S."/>
            <person name="Lieberman T.D."/>
            <person name="Swanson P.K."/>
            <person name="Smith M."/>
            <person name="Roesemann S."/>
            <person name="Alexander J.E."/>
            <person name="Rich S.A."/>
            <person name="Livny J."/>
            <person name="Vlamakis H."/>
            <person name="Clish C."/>
            <person name="Bullock K."/>
            <person name="Deik A."/>
            <person name="Scott J."/>
            <person name="Pierce K.A."/>
            <person name="Xavier R.J."/>
            <person name="Alm E.J."/>
        </authorList>
    </citation>
    <scope>NUCLEOTIDE SEQUENCE [LARGE SCALE GENOMIC DNA]</scope>
    <source>
        <strain evidence="1 4">BIOML-A25</strain>
        <strain evidence="2 3">BIOML-A29</strain>
    </source>
</reference>
<organism evidence="1 4">
    <name type="scientific">Parabacteroides merdae</name>
    <dbReference type="NCBI Taxonomy" id="46503"/>
    <lineage>
        <taxon>Bacteria</taxon>
        <taxon>Pseudomonadati</taxon>
        <taxon>Bacteroidota</taxon>
        <taxon>Bacteroidia</taxon>
        <taxon>Bacteroidales</taxon>
        <taxon>Tannerellaceae</taxon>
        <taxon>Parabacteroides</taxon>
    </lineage>
</organism>
<evidence type="ECO:0000313" key="1">
    <source>
        <dbReference type="EMBL" id="MTU30871.1"/>
    </source>
</evidence>
<evidence type="ECO:0000313" key="2">
    <source>
        <dbReference type="EMBL" id="MTU39891.1"/>
    </source>
</evidence>
<keyword evidence="3" id="KW-1185">Reference proteome</keyword>